<evidence type="ECO:0000313" key="13">
    <source>
        <dbReference type="Proteomes" id="UP000759537"/>
    </source>
</evidence>
<dbReference type="InterPro" id="IPR017972">
    <property type="entry name" value="Cyt_P450_CS"/>
</dbReference>
<dbReference type="PRINTS" id="PR00463">
    <property type="entry name" value="EP450I"/>
</dbReference>
<dbReference type="InterPro" id="IPR050121">
    <property type="entry name" value="Cytochrome_P450_monoxygenase"/>
</dbReference>
<accession>A0A9P5MQR0</accession>
<dbReference type="Pfam" id="PF00067">
    <property type="entry name" value="p450"/>
    <property type="match status" value="1"/>
</dbReference>
<evidence type="ECO:0000313" key="12">
    <source>
        <dbReference type="EMBL" id="KAF8470445.1"/>
    </source>
</evidence>
<reference evidence="12" key="1">
    <citation type="submission" date="2019-10" db="EMBL/GenBank/DDBJ databases">
        <authorList>
            <consortium name="DOE Joint Genome Institute"/>
            <person name="Kuo A."/>
            <person name="Miyauchi S."/>
            <person name="Kiss E."/>
            <person name="Drula E."/>
            <person name="Kohler A."/>
            <person name="Sanchez-Garcia M."/>
            <person name="Andreopoulos B."/>
            <person name="Barry K.W."/>
            <person name="Bonito G."/>
            <person name="Buee M."/>
            <person name="Carver A."/>
            <person name="Chen C."/>
            <person name="Cichocki N."/>
            <person name="Clum A."/>
            <person name="Culley D."/>
            <person name="Crous P.W."/>
            <person name="Fauchery L."/>
            <person name="Girlanda M."/>
            <person name="Hayes R."/>
            <person name="Keri Z."/>
            <person name="LaButti K."/>
            <person name="Lipzen A."/>
            <person name="Lombard V."/>
            <person name="Magnuson J."/>
            <person name="Maillard F."/>
            <person name="Morin E."/>
            <person name="Murat C."/>
            <person name="Nolan M."/>
            <person name="Ohm R."/>
            <person name="Pangilinan J."/>
            <person name="Pereira M."/>
            <person name="Perotto S."/>
            <person name="Peter M."/>
            <person name="Riley R."/>
            <person name="Sitrit Y."/>
            <person name="Stielow B."/>
            <person name="Szollosi G."/>
            <person name="Zifcakova L."/>
            <person name="Stursova M."/>
            <person name="Spatafora J.W."/>
            <person name="Tedersoo L."/>
            <person name="Vaario L.-M."/>
            <person name="Yamada A."/>
            <person name="Yan M."/>
            <person name="Wang P."/>
            <person name="Xu J."/>
            <person name="Bruns T."/>
            <person name="Baldrian P."/>
            <person name="Vilgalys R."/>
            <person name="Henrissat B."/>
            <person name="Grigoriev I.V."/>
            <person name="Hibbett D."/>
            <person name="Nagy L.G."/>
            <person name="Martin F.M."/>
        </authorList>
    </citation>
    <scope>NUCLEOTIDE SEQUENCE</scope>
    <source>
        <strain evidence="12">Prilba</strain>
    </source>
</reference>
<keyword evidence="6 10" id="KW-0560">Oxidoreductase</keyword>
<comment type="caution">
    <text evidence="12">The sequence shown here is derived from an EMBL/GenBank/DDBJ whole genome shotgun (WGS) entry which is preliminary data.</text>
</comment>
<evidence type="ECO:0000256" key="4">
    <source>
        <dbReference type="ARBA" id="ARBA00022617"/>
    </source>
</evidence>
<proteinExistence type="inferred from homology"/>
<comment type="cofactor">
    <cofactor evidence="1 9">
        <name>heme</name>
        <dbReference type="ChEBI" id="CHEBI:30413"/>
    </cofactor>
</comment>
<evidence type="ECO:0000256" key="3">
    <source>
        <dbReference type="ARBA" id="ARBA00010617"/>
    </source>
</evidence>
<dbReference type="GO" id="GO:0016705">
    <property type="term" value="F:oxidoreductase activity, acting on paired donors, with incorporation or reduction of molecular oxygen"/>
    <property type="evidence" value="ECO:0007669"/>
    <property type="project" value="InterPro"/>
</dbReference>
<evidence type="ECO:0000256" key="8">
    <source>
        <dbReference type="ARBA" id="ARBA00023033"/>
    </source>
</evidence>
<dbReference type="EMBL" id="WHVB01000025">
    <property type="protein sequence ID" value="KAF8470445.1"/>
    <property type="molecule type" value="Genomic_DNA"/>
</dbReference>
<comment type="similarity">
    <text evidence="3 10">Belongs to the cytochrome P450 family.</text>
</comment>
<evidence type="ECO:0000256" key="1">
    <source>
        <dbReference type="ARBA" id="ARBA00001971"/>
    </source>
</evidence>
<gene>
    <name evidence="12" type="ORF">DFH94DRAFT_674726</name>
</gene>
<dbReference type="OrthoDB" id="1470350at2759"/>
<dbReference type="PRINTS" id="PR00385">
    <property type="entry name" value="P450"/>
</dbReference>
<dbReference type="PROSITE" id="PS00086">
    <property type="entry name" value="CYTOCHROME_P450"/>
    <property type="match status" value="1"/>
</dbReference>
<dbReference type="PANTHER" id="PTHR24305">
    <property type="entry name" value="CYTOCHROME P450"/>
    <property type="match status" value="1"/>
</dbReference>
<evidence type="ECO:0000256" key="6">
    <source>
        <dbReference type="ARBA" id="ARBA00023002"/>
    </source>
</evidence>
<name>A0A9P5MQR0_9AGAM</name>
<protein>
    <submittedName>
        <fullName evidence="12">Cytochrome P450</fullName>
    </submittedName>
</protein>
<feature type="binding site" description="axial binding residue" evidence="9">
    <location>
        <position position="473"/>
    </location>
    <ligand>
        <name>heme</name>
        <dbReference type="ChEBI" id="CHEBI:30413"/>
    </ligand>
    <ligandPart>
        <name>Fe</name>
        <dbReference type="ChEBI" id="CHEBI:18248"/>
    </ligandPart>
</feature>
<organism evidence="12 13">
    <name type="scientific">Russula ochroleuca</name>
    <dbReference type="NCBI Taxonomy" id="152965"/>
    <lineage>
        <taxon>Eukaryota</taxon>
        <taxon>Fungi</taxon>
        <taxon>Dikarya</taxon>
        <taxon>Basidiomycota</taxon>
        <taxon>Agaricomycotina</taxon>
        <taxon>Agaricomycetes</taxon>
        <taxon>Russulales</taxon>
        <taxon>Russulaceae</taxon>
        <taxon>Russula</taxon>
    </lineage>
</organism>
<evidence type="ECO:0000256" key="9">
    <source>
        <dbReference type="PIRSR" id="PIRSR602401-1"/>
    </source>
</evidence>
<evidence type="ECO:0000256" key="5">
    <source>
        <dbReference type="ARBA" id="ARBA00022723"/>
    </source>
</evidence>
<keyword evidence="7 9" id="KW-0408">Iron</keyword>
<evidence type="ECO:0000256" key="7">
    <source>
        <dbReference type="ARBA" id="ARBA00023004"/>
    </source>
</evidence>
<dbReference type="InterPro" id="IPR036396">
    <property type="entry name" value="Cyt_P450_sf"/>
</dbReference>
<dbReference type="GO" id="GO:0005506">
    <property type="term" value="F:iron ion binding"/>
    <property type="evidence" value="ECO:0007669"/>
    <property type="project" value="InterPro"/>
</dbReference>
<comment type="pathway">
    <text evidence="2">Secondary metabolite biosynthesis.</text>
</comment>
<keyword evidence="5 9" id="KW-0479">Metal-binding</keyword>
<dbReference type="InterPro" id="IPR001128">
    <property type="entry name" value="Cyt_P450"/>
</dbReference>
<keyword evidence="4 9" id="KW-0349">Heme</keyword>
<feature type="transmembrane region" description="Helical" evidence="11">
    <location>
        <begin position="6"/>
        <end position="23"/>
    </location>
</feature>
<reference evidence="12" key="2">
    <citation type="journal article" date="2020" name="Nat. Commun.">
        <title>Large-scale genome sequencing of mycorrhizal fungi provides insights into the early evolution of symbiotic traits.</title>
        <authorList>
            <person name="Miyauchi S."/>
            <person name="Kiss E."/>
            <person name="Kuo A."/>
            <person name="Drula E."/>
            <person name="Kohler A."/>
            <person name="Sanchez-Garcia M."/>
            <person name="Morin E."/>
            <person name="Andreopoulos B."/>
            <person name="Barry K.W."/>
            <person name="Bonito G."/>
            <person name="Buee M."/>
            <person name="Carver A."/>
            <person name="Chen C."/>
            <person name="Cichocki N."/>
            <person name="Clum A."/>
            <person name="Culley D."/>
            <person name="Crous P.W."/>
            <person name="Fauchery L."/>
            <person name="Girlanda M."/>
            <person name="Hayes R.D."/>
            <person name="Keri Z."/>
            <person name="LaButti K."/>
            <person name="Lipzen A."/>
            <person name="Lombard V."/>
            <person name="Magnuson J."/>
            <person name="Maillard F."/>
            <person name="Murat C."/>
            <person name="Nolan M."/>
            <person name="Ohm R.A."/>
            <person name="Pangilinan J."/>
            <person name="Pereira M.F."/>
            <person name="Perotto S."/>
            <person name="Peter M."/>
            <person name="Pfister S."/>
            <person name="Riley R."/>
            <person name="Sitrit Y."/>
            <person name="Stielow J.B."/>
            <person name="Szollosi G."/>
            <person name="Zifcakova L."/>
            <person name="Stursova M."/>
            <person name="Spatafora J.W."/>
            <person name="Tedersoo L."/>
            <person name="Vaario L.M."/>
            <person name="Yamada A."/>
            <person name="Yan M."/>
            <person name="Wang P."/>
            <person name="Xu J."/>
            <person name="Bruns T."/>
            <person name="Baldrian P."/>
            <person name="Vilgalys R."/>
            <person name="Dunand C."/>
            <person name="Henrissat B."/>
            <person name="Grigoriev I.V."/>
            <person name="Hibbett D."/>
            <person name="Nagy L.G."/>
            <person name="Martin F.M."/>
        </authorList>
    </citation>
    <scope>NUCLEOTIDE SEQUENCE</scope>
    <source>
        <strain evidence="12">Prilba</strain>
    </source>
</reference>
<keyword evidence="11" id="KW-1133">Transmembrane helix</keyword>
<dbReference type="Gene3D" id="1.10.630.10">
    <property type="entry name" value="Cytochrome P450"/>
    <property type="match status" value="1"/>
</dbReference>
<evidence type="ECO:0000256" key="2">
    <source>
        <dbReference type="ARBA" id="ARBA00005179"/>
    </source>
</evidence>
<evidence type="ECO:0000256" key="10">
    <source>
        <dbReference type="RuleBase" id="RU000461"/>
    </source>
</evidence>
<dbReference type="AlphaFoldDB" id="A0A9P5MQR0"/>
<sequence>MEPNHLISLSAFCLSLFLGALFFRARRRKFILRDLRGPESRSFWLGHQPEYVYQKETGESEFKWMREYGSAWRVQGCMGEDRLMVADPKALQYMLHTSGYNFPKTPDTSHTIRMLTGDGIGSAQGEIHRRQRKVMAAAFSVPHLKTFLAQFQVTASKLAQKWKDEIATDKNHEPILNLSEWLSRATLDIIGEAGFDFDFGALDDSDNPVTHMYENLFVDSLYHGPFDALFKSFWRFLPESILDLLVYLPRREYRRFRNYLSGIREVSRGIVRKSIVKGDGRDIMSVLLRANGSEDPQTKLSDDEVVDQIGTLLLAGHDTSANSLTWFFWELAKHPESAQEIREEIAAVRARIGARDFSIADLEGMSTMLAALKESMRLHPIVWELSRVAARDDAIPLAFPITTKSGEHITVIPVRKGTHIDMSFCSYGRLPEVWGEDAGEWNPGRFRHVDKEKQISVGLYANLLNFSGGVRGCLGWRFAMIEMQAIAATLLENFEFSLPPQTSETRIIRNPLVLMVPMVEGHMYPWMGLKVRCLD</sequence>
<keyword evidence="13" id="KW-1185">Reference proteome</keyword>
<keyword evidence="11" id="KW-0812">Transmembrane</keyword>
<dbReference type="PANTHER" id="PTHR24305:SF166">
    <property type="entry name" value="CYTOCHROME P450 12A4, MITOCHONDRIAL-RELATED"/>
    <property type="match status" value="1"/>
</dbReference>
<dbReference type="Proteomes" id="UP000759537">
    <property type="component" value="Unassembled WGS sequence"/>
</dbReference>
<dbReference type="InterPro" id="IPR002401">
    <property type="entry name" value="Cyt_P450_E_grp-I"/>
</dbReference>
<dbReference type="GO" id="GO:0020037">
    <property type="term" value="F:heme binding"/>
    <property type="evidence" value="ECO:0007669"/>
    <property type="project" value="InterPro"/>
</dbReference>
<evidence type="ECO:0000256" key="11">
    <source>
        <dbReference type="SAM" id="Phobius"/>
    </source>
</evidence>
<keyword evidence="11" id="KW-0472">Membrane</keyword>
<dbReference type="GO" id="GO:0004497">
    <property type="term" value="F:monooxygenase activity"/>
    <property type="evidence" value="ECO:0007669"/>
    <property type="project" value="UniProtKB-KW"/>
</dbReference>
<keyword evidence="8 10" id="KW-0503">Monooxygenase</keyword>
<dbReference type="SUPFAM" id="SSF48264">
    <property type="entry name" value="Cytochrome P450"/>
    <property type="match status" value="1"/>
</dbReference>